<evidence type="ECO:0000313" key="5">
    <source>
        <dbReference type="Proteomes" id="UP000199137"/>
    </source>
</evidence>
<dbReference type="OrthoDB" id="3695884at2"/>
<name>A0A1I6ARX7_9PSEU</name>
<evidence type="ECO:0000256" key="1">
    <source>
        <dbReference type="ARBA" id="ARBA00009013"/>
    </source>
</evidence>
<evidence type="ECO:0000259" key="3">
    <source>
        <dbReference type="PROSITE" id="PS50801"/>
    </source>
</evidence>
<reference evidence="4 5" key="1">
    <citation type="submission" date="2016-10" db="EMBL/GenBank/DDBJ databases">
        <authorList>
            <person name="de Groot N.N."/>
        </authorList>
    </citation>
    <scope>NUCLEOTIDE SEQUENCE [LARGE SCALE GENOMIC DNA]</scope>
    <source>
        <strain evidence="4 5">DSM 44637</strain>
    </source>
</reference>
<evidence type="ECO:0000256" key="2">
    <source>
        <dbReference type="RuleBase" id="RU003749"/>
    </source>
</evidence>
<dbReference type="InterPro" id="IPR003658">
    <property type="entry name" value="Anti-sigma_ant"/>
</dbReference>
<evidence type="ECO:0000313" key="4">
    <source>
        <dbReference type="EMBL" id="SFQ71317.1"/>
    </source>
</evidence>
<dbReference type="STRING" id="112413.SAMN05421854_120112"/>
<dbReference type="PROSITE" id="PS50801">
    <property type="entry name" value="STAS"/>
    <property type="match status" value="1"/>
</dbReference>
<feature type="domain" description="STAS" evidence="3">
    <location>
        <begin position="15"/>
        <end position="123"/>
    </location>
</feature>
<accession>A0A1I6ARX7</accession>
<dbReference type="RefSeq" id="WP_093576889.1">
    <property type="nucleotide sequence ID" value="NZ_FOWC01000020.1"/>
</dbReference>
<dbReference type="AlphaFoldDB" id="A0A1I6ARX7"/>
<gene>
    <name evidence="4" type="ORF">SAMN05421854_120112</name>
</gene>
<dbReference type="EMBL" id="FOWC01000020">
    <property type="protein sequence ID" value="SFQ71317.1"/>
    <property type="molecule type" value="Genomic_DNA"/>
</dbReference>
<dbReference type="Proteomes" id="UP000199137">
    <property type="component" value="Unassembled WGS sequence"/>
</dbReference>
<dbReference type="PANTHER" id="PTHR33495">
    <property type="entry name" value="ANTI-SIGMA FACTOR ANTAGONIST TM_1081-RELATED-RELATED"/>
    <property type="match status" value="1"/>
</dbReference>
<dbReference type="InterPro" id="IPR002645">
    <property type="entry name" value="STAS_dom"/>
</dbReference>
<dbReference type="SUPFAM" id="SSF52091">
    <property type="entry name" value="SpoIIaa-like"/>
    <property type="match status" value="1"/>
</dbReference>
<dbReference type="NCBIfam" id="TIGR00377">
    <property type="entry name" value="ant_ant_sig"/>
    <property type="match status" value="1"/>
</dbReference>
<dbReference type="Pfam" id="PF01740">
    <property type="entry name" value="STAS"/>
    <property type="match status" value="1"/>
</dbReference>
<organism evidence="4 5">
    <name type="scientific">Amycolatopsis rubida</name>
    <dbReference type="NCBI Taxonomy" id="112413"/>
    <lineage>
        <taxon>Bacteria</taxon>
        <taxon>Bacillati</taxon>
        <taxon>Actinomycetota</taxon>
        <taxon>Actinomycetes</taxon>
        <taxon>Pseudonocardiales</taxon>
        <taxon>Pseudonocardiaceae</taxon>
        <taxon>Amycolatopsis</taxon>
    </lineage>
</organism>
<dbReference type="Gene3D" id="3.30.750.24">
    <property type="entry name" value="STAS domain"/>
    <property type="match status" value="1"/>
</dbReference>
<dbReference type="GO" id="GO:0043856">
    <property type="term" value="F:anti-sigma factor antagonist activity"/>
    <property type="evidence" value="ECO:0007669"/>
    <property type="project" value="InterPro"/>
</dbReference>
<proteinExistence type="inferred from homology"/>
<protein>
    <recommendedName>
        <fullName evidence="2">Anti-sigma factor antagonist</fullName>
    </recommendedName>
</protein>
<dbReference type="PANTHER" id="PTHR33495:SF13">
    <property type="entry name" value="ANTI-SIGMA-F FACTOR ANTAGONIST RSFB"/>
    <property type="match status" value="1"/>
</dbReference>
<sequence>MSELTDPVIDPPGSLSIERADRSPAAVLALNGDLDLGTAPKLTAAVAETVTGKPPVLVLDLTGVDFLASAGLTVLLAACREAPEGTQVRIVASGRATLRPIQLTGLEQSLPLYRTLDEALAAE</sequence>
<comment type="similarity">
    <text evidence="1 2">Belongs to the anti-sigma-factor antagonist family.</text>
</comment>
<dbReference type="CDD" id="cd07043">
    <property type="entry name" value="STAS_anti-anti-sigma_factors"/>
    <property type="match status" value="1"/>
</dbReference>
<dbReference type="InterPro" id="IPR036513">
    <property type="entry name" value="STAS_dom_sf"/>
</dbReference>